<protein>
    <submittedName>
        <fullName evidence="2">Helix-turn-helix domain-containing protein</fullName>
    </submittedName>
</protein>
<dbReference type="RefSeq" id="WP_194663175.1">
    <property type="nucleotide sequence ID" value="NZ_RDPI01000009.1"/>
</dbReference>
<feature type="domain" description="HTH cro/C1-type" evidence="1">
    <location>
        <begin position="11"/>
        <end position="64"/>
    </location>
</feature>
<reference evidence="2 3" key="1">
    <citation type="journal article" date="2021" name="PeerJ">
        <title>Analysis of 44 Vibrio anguillarum genomes reveals high genetic diversity.</title>
        <authorList>
            <person name="Hansen M.J."/>
            <person name="Dalsgaard I."/>
        </authorList>
    </citation>
    <scope>NUCLEOTIDE SEQUENCE [LARGE SCALE GENOMIC DNA]</scope>
    <source>
        <strain evidence="2 3">040915-1/1B</strain>
    </source>
</reference>
<dbReference type="PROSITE" id="PS50943">
    <property type="entry name" value="HTH_CROC1"/>
    <property type="match status" value="1"/>
</dbReference>
<dbReference type="SUPFAM" id="SSF47413">
    <property type="entry name" value="lambda repressor-like DNA-binding domains"/>
    <property type="match status" value="1"/>
</dbReference>
<dbReference type="CDD" id="cd00093">
    <property type="entry name" value="HTH_XRE"/>
    <property type="match status" value="1"/>
</dbReference>
<dbReference type="EMBL" id="RDPI01000009">
    <property type="protein sequence ID" value="MBF4373341.1"/>
    <property type="molecule type" value="Genomic_DNA"/>
</dbReference>
<dbReference type="InterPro" id="IPR001387">
    <property type="entry name" value="Cro/C1-type_HTH"/>
</dbReference>
<keyword evidence="3" id="KW-1185">Reference proteome</keyword>
<accession>A0ABR9Z5G4</accession>
<dbReference type="Gene3D" id="1.10.260.40">
    <property type="entry name" value="lambda repressor-like DNA-binding domains"/>
    <property type="match status" value="1"/>
</dbReference>
<evidence type="ECO:0000259" key="1">
    <source>
        <dbReference type="PROSITE" id="PS50943"/>
    </source>
</evidence>
<evidence type="ECO:0000313" key="3">
    <source>
        <dbReference type="Proteomes" id="UP000726136"/>
    </source>
</evidence>
<organism evidence="2 3">
    <name type="scientific">Vibrio anguillarum</name>
    <name type="common">Listonella anguillarum</name>
    <dbReference type="NCBI Taxonomy" id="55601"/>
    <lineage>
        <taxon>Bacteria</taxon>
        <taxon>Pseudomonadati</taxon>
        <taxon>Pseudomonadota</taxon>
        <taxon>Gammaproteobacteria</taxon>
        <taxon>Vibrionales</taxon>
        <taxon>Vibrionaceae</taxon>
        <taxon>Vibrio</taxon>
    </lineage>
</organism>
<proteinExistence type="predicted"/>
<dbReference type="SMART" id="SM00530">
    <property type="entry name" value="HTH_XRE"/>
    <property type="match status" value="1"/>
</dbReference>
<gene>
    <name evidence="2" type="ORF">EAY46_09620</name>
</gene>
<sequence length="109" mass="12189">MKNIEEIAALLVEQRKKLGIEQKDMYMRIGMKQQQYQRIEAGSDVKLSTLLRVLEGLDLELSIVSKGESVTFLPVESVLGRQSELGKGKSGLEDDADDLGFWFEPGDNS</sequence>
<dbReference type="Pfam" id="PF01381">
    <property type="entry name" value="HTH_3"/>
    <property type="match status" value="1"/>
</dbReference>
<evidence type="ECO:0000313" key="2">
    <source>
        <dbReference type="EMBL" id="MBF4373341.1"/>
    </source>
</evidence>
<dbReference type="Proteomes" id="UP000726136">
    <property type="component" value="Unassembled WGS sequence"/>
</dbReference>
<name>A0ABR9Z5G4_VIBAN</name>
<comment type="caution">
    <text evidence="2">The sequence shown here is derived from an EMBL/GenBank/DDBJ whole genome shotgun (WGS) entry which is preliminary data.</text>
</comment>
<dbReference type="InterPro" id="IPR010982">
    <property type="entry name" value="Lambda_DNA-bd_dom_sf"/>
</dbReference>